<dbReference type="PROSITE" id="PS50850">
    <property type="entry name" value="MFS"/>
    <property type="match status" value="1"/>
</dbReference>
<dbReference type="OrthoDB" id="9773957at2"/>
<proteinExistence type="predicted"/>
<dbReference type="InterPro" id="IPR036259">
    <property type="entry name" value="MFS_trans_sf"/>
</dbReference>
<feature type="transmembrane region" description="Helical" evidence="6">
    <location>
        <begin position="116"/>
        <end position="137"/>
    </location>
</feature>
<feature type="transmembrane region" description="Helical" evidence="6">
    <location>
        <begin position="289"/>
        <end position="308"/>
    </location>
</feature>
<feature type="transmembrane region" description="Helical" evidence="6">
    <location>
        <begin position="91"/>
        <end position="110"/>
    </location>
</feature>
<dbReference type="Pfam" id="PF07690">
    <property type="entry name" value="MFS_1"/>
    <property type="match status" value="1"/>
</dbReference>
<evidence type="ECO:0000256" key="5">
    <source>
        <dbReference type="ARBA" id="ARBA00023136"/>
    </source>
</evidence>
<keyword evidence="3 6" id="KW-0812">Transmembrane</keyword>
<accession>A0A4R2IK60</accession>
<name>A0A4R2IK60_9PSEU</name>
<feature type="domain" description="Major facilitator superfamily (MFS) profile" evidence="7">
    <location>
        <begin position="25"/>
        <end position="434"/>
    </location>
</feature>
<evidence type="ECO:0000256" key="6">
    <source>
        <dbReference type="SAM" id="Phobius"/>
    </source>
</evidence>
<evidence type="ECO:0000256" key="1">
    <source>
        <dbReference type="ARBA" id="ARBA00004651"/>
    </source>
</evidence>
<evidence type="ECO:0000256" key="4">
    <source>
        <dbReference type="ARBA" id="ARBA00022989"/>
    </source>
</evidence>
<organism evidence="8 9">
    <name type="scientific">Actinocrispum wychmicini</name>
    <dbReference type="NCBI Taxonomy" id="1213861"/>
    <lineage>
        <taxon>Bacteria</taxon>
        <taxon>Bacillati</taxon>
        <taxon>Actinomycetota</taxon>
        <taxon>Actinomycetes</taxon>
        <taxon>Pseudonocardiales</taxon>
        <taxon>Pseudonocardiaceae</taxon>
        <taxon>Actinocrispum</taxon>
    </lineage>
</organism>
<dbReference type="PANTHER" id="PTHR43791">
    <property type="entry name" value="PERMEASE-RELATED"/>
    <property type="match status" value="1"/>
</dbReference>
<reference evidence="8 9" key="1">
    <citation type="submission" date="2019-03" db="EMBL/GenBank/DDBJ databases">
        <title>Genomic Encyclopedia of Type Strains, Phase IV (KMG-IV): sequencing the most valuable type-strain genomes for metagenomic binning, comparative biology and taxonomic classification.</title>
        <authorList>
            <person name="Goeker M."/>
        </authorList>
    </citation>
    <scope>NUCLEOTIDE SEQUENCE [LARGE SCALE GENOMIC DNA]</scope>
    <source>
        <strain evidence="8 9">DSM 45934</strain>
    </source>
</reference>
<dbReference type="AlphaFoldDB" id="A0A4R2IK60"/>
<protein>
    <submittedName>
        <fullName evidence="8">Sugar phosphate permease</fullName>
    </submittedName>
</protein>
<sequence length="439" mass="47416">MTRVIPRSPEDLLAASTTRKVTRRVVPLLVLGYLVSYIDRINIGFAKFGMERTFEMSGAQYGFAAGIFFLGYILAEVPSNIIMARVGARIWLCRILVTWGIIAAFTAVAPNVEVLYAMRFLLGVAEAGFFPGIILYLAHWYPNRQRAKVIATVMMSIPLASALGSPLNGWILSAFDGVFGWEGWRWVFIVGGVPAVILGVVFFFAVTDKPSQARWLTEAEREWLTTTLATEEKERAAAAPAGHRAVLRNKKVIWLSVAYFLVLCGAYPLTYWMPSVIKDIGKGLSTVQVGWLSAVPFIMAAVCMYLVGRRVRDERSAKPVLVALVLSLITFVITSVSLGTPMLAFAAITVATMAAQTAKPLFWSLPTAYLAGVGAASGIALINSLGNAAGFVSPFAVGWIQDATGGNAGLSIGVMISANALALIVIGWFARRRRVTAGP</sequence>
<gene>
    <name evidence="8" type="ORF">EV192_12269</name>
</gene>
<dbReference type="InterPro" id="IPR011701">
    <property type="entry name" value="MFS"/>
</dbReference>
<dbReference type="InterPro" id="IPR020846">
    <property type="entry name" value="MFS_dom"/>
</dbReference>
<feature type="transmembrane region" description="Helical" evidence="6">
    <location>
        <begin position="149"/>
        <end position="172"/>
    </location>
</feature>
<keyword evidence="9" id="KW-1185">Reference proteome</keyword>
<dbReference type="FunFam" id="1.20.1250.20:FF:000018">
    <property type="entry name" value="MFS transporter permease"/>
    <property type="match status" value="1"/>
</dbReference>
<dbReference type="Gene3D" id="1.20.1250.20">
    <property type="entry name" value="MFS general substrate transporter like domains"/>
    <property type="match status" value="2"/>
</dbReference>
<comment type="subcellular location">
    <subcellularLocation>
        <location evidence="1">Cell membrane</location>
        <topology evidence="1">Multi-pass membrane protein</topology>
    </subcellularLocation>
</comment>
<comment type="caution">
    <text evidence="8">The sequence shown here is derived from an EMBL/GenBank/DDBJ whole genome shotgun (WGS) entry which is preliminary data.</text>
</comment>
<dbReference type="Proteomes" id="UP000295680">
    <property type="component" value="Unassembled WGS sequence"/>
</dbReference>
<keyword evidence="5 6" id="KW-0472">Membrane</keyword>
<feature type="transmembrane region" description="Helical" evidence="6">
    <location>
        <begin position="408"/>
        <end position="430"/>
    </location>
</feature>
<evidence type="ECO:0000256" key="2">
    <source>
        <dbReference type="ARBA" id="ARBA00022448"/>
    </source>
</evidence>
<evidence type="ECO:0000259" key="7">
    <source>
        <dbReference type="PROSITE" id="PS50850"/>
    </source>
</evidence>
<feature type="transmembrane region" description="Helical" evidence="6">
    <location>
        <begin position="184"/>
        <end position="206"/>
    </location>
</feature>
<feature type="transmembrane region" description="Helical" evidence="6">
    <location>
        <begin position="58"/>
        <end position="79"/>
    </location>
</feature>
<evidence type="ECO:0000313" key="8">
    <source>
        <dbReference type="EMBL" id="TCO44812.1"/>
    </source>
</evidence>
<feature type="transmembrane region" description="Helical" evidence="6">
    <location>
        <begin position="369"/>
        <end position="396"/>
    </location>
</feature>
<evidence type="ECO:0000256" key="3">
    <source>
        <dbReference type="ARBA" id="ARBA00022692"/>
    </source>
</evidence>
<dbReference type="PANTHER" id="PTHR43791:SF36">
    <property type="entry name" value="TRANSPORTER, PUTATIVE (AFU_ORTHOLOGUE AFUA_6G08340)-RELATED"/>
    <property type="match status" value="1"/>
</dbReference>
<dbReference type="EMBL" id="SLWS01000022">
    <property type="protein sequence ID" value="TCO44812.1"/>
    <property type="molecule type" value="Genomic_DNA"/>
</dbReference>
<dbReference type="GO" id="GO:0005886">
    <property type="term" value="C:plasma membrane"/>
    <property type="evidence" value="ECO:0007669"/>
    <property type="project" value="UniProtKB-SubCell"/>
</dbReference>
<keyword evidence="2" id="KW-0813">Transport</keyword>
<dbReference type="GO" id="GO:0022857">
    <property type="term" value="F:transmembrane transporter activity"/>
    <property type="evidence" value="ECO:0007669"/>
    <property type="project" value="InterPro"/>
</dbReference>
<feature type="transmembrane region" description="Helical" evidence="6">
    <location>
        <begin position="21"/>
        <end position="38"/>
    </location>
</feature>
<dbReference type="CDD" id="cd17319">
    <property type="entry name" value="MFS_ExuT_GudP_like"/>
    <property type="match status" value="1"/>
</dbReference>
<feature type="transmembrane region" description="Helical" evidence="6">
    <location>
        <begin position="344"/>
        <end position="362"/>
    </location>
</feature>
<feature type="transmembrane region" description="Helical" evidence="6">
    <location>
        <begin position="252"/>
        <end position="269"/>
    </location>
</feature>
<keyword evidence="4 6" id="KW-1133">Transmembrane helix</keyword>
<feature type="transmembrane region" description="Helical" evidence="6">
    <location>
        <begin position="320"/>
        <end position="338"/>
    </location>
</feature>
<dbReference type="RefSeq" id="WP_132126309.1">
    <property type="nucleotide sequence ID" value="NZ_SLWS01000022.1"/>
</dbReference>
<dbReference type="SUPFAM" id="SSF103473">
    <property type="entry name" value="MFS general substrate transporter"/>
    <property type="match status" value="1"/>
</dbReference>
<evidence type="ECO:0000313" key="9">
    <source>
        <dbReference type="Proteomes" id="UP000295680"/>
    </source>
</evidence>